<gene>
    <name evidence="1" type="ORF">UY48_C0013G0013</name>
</gene>
<proteinExistence type="predicted"/>
<comment type="caution">
    <text evidence="1">The sequence shown here is derived from an EMBL/GenBank/DDBJ whole genome shotgun (WGS) entry which is preliminary data.</text>
</comment>
<evidence type="ECO:0000313" key="2">
    <source>
        <dbReference type="Proteomes" id="UP000034588"/>
    </source>
</evidence>
<dbReference type="AlphaFoldDB" id="A0A0G1YA04"/>
<accession>A0A0G1YA04</accession>
<dbReference type="Proteomes" id="UP000034588">
    <property type="component" value="Unassembled WGS sequence"/>
</dbReference>
<name>A0A0G1YA04_9BACT</name>
<organism evidence="1 2">
    <name type="scientific">Candidatus Gottesmanbacteria bacterium GW2011_GWB1_49_7</name>
    <dbReference type="NCBI Taxonomy" id="1618448"/>
    <lineage>
        <taxon>Bacteria</taxon>
        <taxon>Candidatus Gottesmaniibacteriota</taxon>
    </lineage>
</organism>
<dbReference type="EMBL" id="LCQD01000013">
    <property type="protein sequence ID" value="KKW11732.1"/>
    <property type="molecule type" value="Genomic_DNA"/>
</dbReference>
<sequence>MADKIRKEYRVWRKKSGDQRETQGHYILADTKKEAIRSVLRKGESPKDLDAIVWKKGTYFEMRRTPGAKCFLETGKKCRGK</sequence>
<evidence type="ECO:0000313" key="1">
    <source>
        <dbReference type="EMBL" id="KKW11732.1"/>
    </source>
</evidence>
<reference evidence="1 2" key="1">
    <citation type="journal article" date="2015" name="Nature">
        <title>rRNA introns, odd ribosomes, and small enigmatic genomes across a large radiation of phyla.</title>
        <authorList>
            <person name="Brown C.T."/>
            <person name="Hug L.A."/>
            <person name="Thomas B.C."/>
            <person name="Sharon I."/>
            <person name="Castelle C.J."/>
            <person name="Singh A."/>
            <person name="Wilkins M.J."/>
            <person name="Williams K.H."/>
            <person name="Banfield J.F."/>
        </authorList>
    </citation>
    <scope>NUCLEOTIDE SEQUENCE [LARGE SCALE GENOMIC DNA]</scope>
</reference>
<protein>
    <submittedName>
        <fullName evidence="1">Uncharacterized protein</fullName>
    </submittedName>
</protein>